<dbReference type="InterPro" id="IPR029063">
    <property type="entry name" value="SAM-dependent_MTases_sf"/>
</dbReference>
<evidence type="ECO:0000313" key="12">
    <source>
        <dbReference type="EMBL" id="MEE2036860.1"/>
    </source>
</evidence>
<dbReference type="CDD" id="cd02440">
    <property type="entry name" value="AdoMet_MTases"/>
    <property type="match status" value="1"/>
</dbReference>
<dbReference type="NCBIfam" id="TIGR04364">
    <property type="entry name" value="methyltran_FxLD"/>
    <property type="match status" value="1"/>
</dbReference>
<evidence type="ECO:0000256" key="11">
    <source>
        <dbReference type="ARBA" id="ARBA00031350"/>
    </source>
</evidence>
<dbReference type="InterPro" id="IPR000682">
    <property type="entry name" value="PCMT"/>
</dbReference>
<dbReference type="PANTHER" id="PTHR11579:SF0">
    <property type="entry name" value="PROTEIN-L-ISOASPARTATE(D-ASPARTATE) O-METHYLTRANSFERASE"/>
    <property type="match status" value="1"/>
</dbReference>
<evidence type="ECO:0000256" key="3">
    <source>
        <dbReference type="ARBA" id="ARBA00011890"/>
    </source>
</evidence>
<dbReference type="RefSeq" id="WP_330090654.1">
    <property type="nucleotide sequence ID" value="NZ_JAUZMY010000004.1"/>
</dbReference>
<evidence type="ECO:0000256" key="9">
    <source>
        <dbReference type="ARBA" id="ARBA00030757"/>
    </source>
</evidence>
<keyword evidence="13" id="KW-1185">Reference proteome</keyword>
<organism evidence="12 13">
    <name type="scientific">Nocardiopsis codii</name>
    <dbReference type="NCBI Taxonomy" id="3065942"/>
    <lineage>
        <taxon>Bacteria</taxon>
        <taxon>Bacillati</taxon>
        <taxon>Actinomycetota</taxon>
        <taxon>Actinomycetes</taxon>
        <taxon>Streptosporangiales</taxon>
        <taxon>Nocardiopsidaceae</taxon>
        <taxon>Nocardiopsis</taxon>
    </lineage>
</organism>
<dbReference type="InterPro" id="IPR027573">
    <property type="entry name" value="Methyltran_FxLD"/>
</dbReference>
<proteinExistence type="inferred from homology"/>
<evidence type="ECO:0000256" key="10">
    <source>
        <dbReference type="ARBA" id="ARBA00031323"/>
    </source>
</evidence>
<dbReference type="Proteomes" id="UP001356095">
    <property type="component" value="Unassembled WGS sequence"/>
</dbReference>
<keyword evidence="8" id="KW-0949">S-adenosyl-L-methionine</keyword>
<sequence length="412" mass="43198">MNGDEDTPRANTPARLREALVDEVAARRSLLGPPLSPRVEAALRTAPRHLFLPGRPLEQAYADMPVVTRTDAEGVPTSSVSQPAMVAAMLDQLRPEPGHRVLEIGSGGYNAALLSELVGPAGSVTTMDIDPDVTARARSALDAAGYDRVEVVLADGEFGLPDRAPFDRIIVTVEAWDIPPAWPGQLARGGRIVTPLRLRGLTRSLALEQDGDHLVSRSDEMCAFVAIQGVGESPVLRIPLYGAEVGLVLEKGPGIDPVSLAGALAAPRVDLHSGVELGPVGPLSGLDLWLACAFPGFCLLTATPWAVGHGLVAPAWAAGTPALAEGGAFAYQGAPEHAGHGPLRAEFVVHGHGPGADDLAARLAGQARVWDRDHRSGPGPVFTVHPAGTPDDRLPGGFVIDKRHTRVVVTWP</sequence>
<dbReference type="PROSITE" id="PS01279">
    <property type="entry name" value="PCMT"/>
    <property type="match status" value="1"/>
</dbReference>
<dbReference type="EC" id="2.1.1.77" evidence="3"/>
<keyword evidence="7" id="KW-0808">Transferase</keyword>
<comment type="subcellular location">
    <subcellularLocation>
        <location evidence="1">Cytoplasm</location>
    </subcellularLocation>
</comment>
<dbReference type="SUPFAM" id="SSF53335">
    <property type="entry name" value="S-adenosyl-L-methionine-dependent methyltransferases"/>
    <property type="match status" value="1"/>
</dbReference>
<evidence type="ECO:0000256" key="7">
    <source>
        <dbReference type="ARBA" id="ARBA00022679"/>
    </source>
</evidence>
<evidence type="ECO:0000313" key="13">
    <source>
        <dbReference type="Proteomes" id="UP001356095"/>
    </source>
</evidence>
<evidence type="ECO:0000256" key="1">
    <source>
        <dbReference type="ARBA" id="ARBA00004496"/>
    </source>
</evidence>
<dbReference type="GO" id="GO:0008168">
    <property type="term" value="F:methyltransferase activity"/>
    <property type="evidence" value="ECO:0007669"/>
    <property type="project" value="UniProtKB-KW"/>
</dbReference>
<comment type="similarity">
    <text evidence="2">Belongs to the methyltransferase superfamily. L-isoaspartyl/D-aspartyl protein methyltransferase family.</text>
</comment>
<accession>A0ABU7K3N3</accession>
<protein>
    <recommendedName>
        <fullName evidence="4">Protein-L-isoaspartate O-methyltransferase</fullName>
        <ecNumber evidence="3">2.1.1.77</ecNumber>
    </recommendedName>
    <alternativeName>
        <fullName evidence="11">L-isoaspartyl protein carboxyl methyltransferase</fullName>
    </alternativeName>
    <alternativeName>
        <fullName evidence="9">Protein L-isoaspartyl methyltransferase</fullName>
    </alternativeName>
    <alternativeName>
        <fullName evidence="10">Protein-beta-aspartate methyltransferase</fullName>
    </alternativeName>
</protein>
<gene>
    <name evidence="12" type="primary">fxlM</name>
    <name evidence="12" type="ORF">Q8791_06470</name>
</gene>
<dbReference type="GO" id="GO:0032259">
    <property type="term" value="P:methylation"/>
    <property type="evidence" value="ECO:0007669"/>
    <property type="project" value="UniProtKB-KW"/>
</dbReference>
<dbReference type="Pfam" id="PF01135">
    <property type="entry name" value="PCMT"/>
    <property type="match status" value="1"/>
</dbReference>
<comment type="caution">
    <text evidence="12">The sequence shown here is derived from an EMBL/GenBank/DDBJ whole genome shotgun (WGS) entry which is preliminary data.</text>
</comment>
<evidence type="ECO:0000256" key="8">
    <source>
        <dbReference type="ARBA" id="ARBA00022691"/>
    </source>
</evidence>
<reference evidence="12 13" key="1">
    <citation type="submission" date="2023-08" db="EMBL/GenBank/DDBJ databases">
        <authorList>
            <person name="Girao M."/>
            <person name="Carvalho M.F."/>
        </authorList>
    </citation>
    <scope>NUCLEOTIDE SEQUENCE [LARGE SCALE GENOMIC DNA]</scope>
    <source>
        <strain evidence="12 13">CT-R113</strain>
    </source>
</reference>
<evidence type="ECO:0000256" key="4">
    <source>
        <dbReference type="ARBA" id="ARBA00013346"/>
    </source>
</evidence>
<name>A0ABU7K3N3_9ACTN</name>
<dbReference type="PANTHER" id="PTHR11579">
    <property type="entry name" value="PROTEIN-L-ISOASPARTATE O-METHYLTRANSFERASE"/>
    <property type="match status" value="1"/>
</dbReference>
<evidence type="ECO:0000256" key="6">
    <source>
        <dbReference type="ARBA" id="ARBA00022603"/>
    </source>
</evidence>
<keyword evidence="6 12" id="KW-0489">Methyltransferase</keyword>
<evidence type="ECO:0000256" key="2">
    <source>
        <dbReference type="ARBA" id="ARBA00005369"/>
    </source>
</evidence>
<evidence type="ECO:0000256" key="5">
    <source>
        <dbReference type="ARBA" id="ARBA00022490"/>
    </source>
</evidence>
<keyword evidence="5" id="KW-0963">Cytoplasm</keyword>
<dbReference type="EMBL" id="JAUZMY010000004">
    <property type="protein sequence ID" value="MEE2036860.1"/>
    <property type="molecule type" value="Genomic_DNA"/>
</dbReference>
<dbReference type="Gene3D" id="3.40.50.150">
    <property type="entry name" value="Vaccinia Virus protein VP39"/>
    <property type="match status" value="1"/>
</dbReference>